<organism evidence="1 2">
    <name type="scientific">Geodermatophilus saharensis</name>
    <dbReference type="NCBI Taxonomy" id="1137994"/>
    <lineage>
        <taxon>Bacteria</taxon>
        <taxon>Bacillati</taxon>
        <taxon>Actinomycetota</taxon>
        <taxon>Actinomycetes</taxon>
        <taxon>Geodermatophilales</taxon>
        <taxon>Geodermatophilaceae</taxon>
        <taxon>Geodermatophilus</taxon>
    </lineage>
</organism>
<name>A0A239GM80_9ACTN</name>
<dbReference type="AlphaFoldDB" id="A0A239GM80"/>
<gene>
    <name evidence="1" type="ORF">SAMN04488107_3484</name>
</gene>
<dbReference type="RefSeq" id="WP_089405156.1">
    <property type="nucleotide sequence ID" value="NZ_FZOH01000007.1"/>
</dbReference>
<dbReference type="Proteomes" id="UP000198386">
    <property type="component" value="Unassembled WGS sequence"/>
</dbReference>
<protein>
    <submittedName>
        <fullName evidence="1">Uncharacterized protein</fullName>
    </submittedName>
</protein>
<evidence type="ECO:0000313" key="2">
    <source>
        <dbReference type="Proteomes" id="UP000198386"/>
    </source>
</evidence>
<dbReference type="EMBL" id="FZOH01000007">
    <property type="protein sequence ID" value="SNS70230.1"/>
    <property type="molecule type" value="Genomic_DNA"/>
</dbReference>
<sequence length="139" mass="13860">MPRLPIGGDGEVPADVGATGCVEINFRTEEQVFPQGGRVVVEGVAVTGADHVRAGGSACADRDTVSCTGFVFEDGSESCGVDVEVLTGAVVGETGDIELSGHLDCSSAGDLDSCLAVGAALNEDPPTGSVTVIEPVQPG</sequence>
<reference evidence="2" key="1">
    <citation type="submission" date="2017-06" db="EMBL/GenBank/DDBJ databases">
        <authorList>
            <person name="Varghese N."/>
            <person name="Submissions S."/>
        </authorList>
    </citation>
    <scope>NUCLEOTIDE SEQUENCE [LARGE SCALE GENOMIC DNA]</scope>
    <source>
        <strain evidence="2">DSM 45423</strain>
    </source>
</reference>
<evidence type="ECO:0000313" key="1">
    <source>
        <dbReference type="EMBL" id="SNS70230.1"/>
    </source>
</evidence>
<proteinExistence type="predicted"/>
<accession>A0A239GM80</accession>
<keyword evidence="2" id="KW-1185">Reference proteome</keyword>